<dbReference type="PROSITE" id="PS51886">
    <property type="entry name" value="TLDC"/>
    <property type="match status" value="1"/>
</dbReference>
<organism evidence="3 5">
    <name type="scientific">Rhizophagus clarus</name>
    <dbReference type="NCBI Taxonomy" id="94130"/>
    <lineage>
        <taxon>Eukaryota</taxon>
        <taxon>Fungi</taxon>
        <taxon>Fungi incertae sedis</taxon>
        <taxon>Mucoromycota</taxon>
        <taxon>Glomeromycotina</taxon>
        <taxon>Glomeromycetes</taxon>
        <taxon>Glomerales</taxon>
        <taxon>Glomeraceae</taxon>
        <taxon>Rhizophagus</taxon>
    </lineage>
</organism>
<reference evidence="3 5" key="1">
    <citation type="submission" date="2017-11" db="EMBL/GenBank/DDBJ databases">
        <title>The genome of Rhizophagus clarus HR1 reveals common genetic basis of auxotrophy among arbuscular mycorrhizal fungi.</title>
        <authorList>
            <person name="Kobayashi Y."/>
        </authorList>
    </citation>
    <scope>NUCLEOTIDE SEQUENCE [LARGE SCALE GENOMIC DNA]</scope>
    <source>
        <strain evidence="3 5">HR1</strain>
    </source>
</reference>
<accession>A0A2Z6QDL9</accession>
<reference evidence="4" key="2">
    <citation type="submission" date="2019-10" db="EMBL/GenBank/DDBJ databases">
        <title>Conservation and host-specific expression of non-tandemly repeated heterogenous ribosome RNA gene in arbuscular mycorrhizal fungi.</title>
        <authorList>
            <person name="Maeda T."/>
            <person name="Kobayashi Y."/>
            <person name="Nakagawa T."/>
            <person name="Ezawa T."/>
            <person name="Yamaguchi K."/>
            <person name="Bino T."/>
            <person name="Nishimoto Y."/>
            <person name="Shigenobu S."/>
            <person name="Kawaguchi M."/>
        </authorList>
    </citation>
    <scope>NUCLEOTIDE SEQUENCE</scope>
    <source>
        <strain evidence="4">HR1</strain>
    </source>
</reference>
<dbReference type="InterPro" id="IPR011333">
    <property type="entry name" value="SKP1/BTB/POZ_sf"/>
</dbReference>
<sequence length="468" mass="54512">MAAQFLPYLSQDLTKLLDNKKNYDFIINVGNGNNGKEFCAHSIILETRSIYFEDALSNGVARKVNNNFVLDFPDISVNLFNILIRYIYGGTINIDHNEAADVLNLLIACEKLRLKELYDYIQDYLIVHHQTWLFQNFVLIQQVGFKYSEFTKLQNYWTKTVCEQPEILFNATDFTSIGKEELLSVCKDENLCTEENKLWDHIIRWGKAQNNELPEEINNWTTNDFNILKKTIDDFLPNIRFYDISSDDFYYKIMPYSMILPNEIYRELSGYHLVSNWQPKFNNFMPRKNIPTIDSKLINSEQAALISSWIQGNNDNKISNKFKKIYYEFQLVTRGSRDGFTKTIFHKKCDNKGPTITIVRLKGETSILGGYNPINWDVSKSGSWEKTSDSFIFNLDKEIILSRVQNYDNAILQNNGGPNFQDLRFMSTFNVSDGVECIKSSYNQKIHAEGNFIANEYEVFSVARKRNH</sequence>
<comment type="caution">
    <text evidence="3">The sequence shown here is derived from an EMBL/GenBank/DDBJ whole genome shotgun (WGS) entry which is preliminary data.</text>
</comment>
<dbReference type="SUPFAM" id="SSF54695">
    <property type="entry name" value="POZ domain"/>
    <property type="match status" value="1"/>
</dbReference>
<dbReference type="InterPro" id="IPR052407">
    <property type="entry name" value="BTB_POZ_domain_cont_9"/>
</dbReference>
<dbReference type="AlphaFoldDB" id="A0A2Z6QDL9"/>
<dbReference type="EMBL" id="BLAL01000295">
    <property type="protein sequence ID" value="GET00870.1"/>
    <property type="molecule type" value="Genomic_DNA"/>
</dbReference>
<dbReference type="Gene3D" id="3.30.710.10">
    <property type="entry name" value="Potassium Channel Kv1.1, Chain A"/>
    <property type="match status" value="1"/>
</dbReference>
<feature type="domain" description="BTB" evidence="1">
    <location>
        <begin position="23"/>
        <end position="96"/>
    </location>
</feature>
<evidence type="ECO:0000259" key="1">
    <source>
        <dbReference type="PROSITE" id="PS50097"/>
    </source>
</evidence>
<proteinExistence type="predicted"/>
<evidence type="ECO:0000313" key="5">
    <source>
        <dbReference type="Proteomes" id="UP000247702"/>
    </source>
</evidence>
<dbReference type="InterPro" id="IPR006571">
    <property type="entry name" value="TLDc_dom"/>
</dbReference>
<dbReference type="PANTHER" id="PTHR46306:SF1">
    <property type="entry name" value="BTB_POZ DOMAIN-CONTAINING PROTEIN 9"/>
    <property type="match status" value="1"/>
</dbReference>
<dbReference type="Proteomes" id="UP000247702">
    <property type="component" value="Unassembled WGS sequence"/>
</dbReference>
<evidence type="ECO:0000313" key="3">
    <source>
        <dbReference type="EMBL" id="GBB88260.1"/>
    </source>
</evidence>
<evidence type="ECO:0008006" key="6">
    <source>
        <dbReference type="Google" id="ProtNLM"/>
    </source>
</evidence>
<evidence type="ECO:0000259" key="2">
    <source>
        <dbReference type="PROSITE" id="PS51886"/>
    </source>
</evidence>
<keyword evidence="5" id="KW-1185">Reference proteome</keyword>
<dbReference type="InterPro" id="IPR000210">
    <property type="entry name" value="BTB/POZ_dom"/>
</dbReference>
<dbReference type="Pfam" id="PF00651">
    <property type="entry name" value="BTB"/>
    <property type="match status" value="1"/>
</dbReference>
<dbReference type="PROSITE" id="PS50097">
    <property type="entry name" value="BTB"/>
    <property type="match status" value="1"/>
</dbReference>
<dbReference type="SMART" id="SM00225">
    <property type="entry name" value="BTB"/>
    <property type="match status" value="1"/>
</dbReference>
<dbReference type="Pfam" id="PF07534">
    <property type="entry name" value="TLD"/>
    <property type="match status" value="1"/>
</dbReference>
<dbReference type="EMBL" id="BEXD01000535">
    <property type="protein sequence ID" value="GBB88260.1"/>
    <property type="molecule type" value="Genomic_DNA"/>
</dbReference>
<evidence type="ECO:0000313" key="4">
    <source>
        <dbReference type="EMBL" id="GET00870.1"/>
    </source>
</evidence>
<dbReference type="OrthoDB" id="194443at2759"/>
<dbReference type="Proteomes" id="UP000615446">
    <property type="component" value="Unassembled WGS sequence"/>
</dbReference>
<dbReference type="PANTHER" id="PTHR46306">
    <property type="entry name" value="BTB/POZ DOMAIN-CONTAINING PROTEIN 9"/>
    <property type="match status" value="1"/>
</dbReference>
<dbReference type="CDD" id="cd18186">
    <property type="entry name" value="BTB_POZ_ZBTB_KLHL-like"/>
    <property type="match status" value="1"/>
</dbReference>
<protein>
    <recommendedName>
        <fullName evidence="6">BTB domain-containing protein</fullName>
    </recommendedName>
</protein>
<gene>
    <name evidence="4" type="ORF">RCL2_002731200</name>
    <name evidence="3" type="ORF">RclHR1_01480025</name>
</gene>
<feature type="domain" description="TLDc" evidence="2">
    <location>
        <begin position="296"/>
        <end position="463"/>
    </location>
</feature>
<dbReference type="GO" id="GO:0005737">
    <property type="term" value="C:cytoplasm"/>
    <property type="evidence" value="ECO:0007669"/>
    <property type="project" value="TreeGrafter"/>
</dbReference>
<name>A0A2Z6QDL9_9GLOM</name>